<dbReference type="EMBL" id="VJMH01006377">
    <property type="protein sequence ID" value="KAF0690476.1"/>
    <property type="molecule type" value="Genomic_DNA"/>
</dbReference>
<gene>
    <name evidence="5" type="primary">Aste57867_18132</name>
    <name evidence="4" type="ORF">As57867_018070</name>
    <name evidence="5" type="ORF">ASTE57867_18132</name>
</gene>
<dbReference type="AlphaFoldDB" id="A0A485LAN4"/>
<feature type="region of interest" description="Disordered" evidence="2">
    <location>
        <begin position="128"/>
        <end position="171"/>
    </location>
</feature>
<keyword evidence="3" id="KW-0812">Transmembrane</keyword>
<keyword evidence="3" id="KW-1133">Transmembrane helix</keyword>
<organism evidence="5 6">
    <name type="scientific">Aphanomyces stellatus</name>
    <dbReference type="NCBI Taxonomy" id="120398"/>
    <lineage>
        <taxon>Eukaryota</taxon>
        <taxon>Sar</taxon>
        <taxon>Stramenopiles</taxon>
        <taxon>Oomycota</taxon>
        <taxon>Saprolegniomycetes</taxon>
        <taxon>Saprolegniales</taxon>
        <taxon>Verrucalvaceae</taxon>
        <taxon>Aphanomyces</taxon>
    </lineage>
</organism>
<dbReference type="InterPro" id="IPR011990">
    <property type="entry name" value="TPR-like_helical_dom_sf"/>
</dbReference>
<evidence type="ECO:0000313" key="4">
    <source>
        <dbReference type="EMBL" id="KAF0690476.1"/>
    </source>
</evidence>
<feature type="repeat" description="TPR" evidence="1">
    <location>
        <begin position="71"/>
        <end position="104"/>
    </location>
</feature>
<dbReference type="InterPro" id="IPR019734">
    <property type="entry name" value="TPR_rpt"/>
</dbReference>
<evidence type="ECO:0000256" key="3">
    <source>
        <dbReference type="SAM" id="Phobius"/>
    </source>
</evidence>
<dbReference type="Proteomes" id="UP000332933">
    <property type="component" value="Unassembled WGS sequence"/>
</dbReference>
<protein>
    <submittedName>
        <fullName evidence="5">Aste57867_18132 protein</fullName>
    </submittedName>
</protein>
<dbReference type="SUPFAM" id="SSF48452">
    <property type="entry name" value="TPR-like"/>
    <property type="match status" value="1"/>
</dbReference>
<dbReference type="Gene3D" id="1.25.40.10">
    <property type="entry name" value="Tetratricopeptide repeat domain"/>
    <property type="match status" value="1"/>
</dbReference>
<evidence type="ECO:0000256" key="1">
    <source>
        <dbReference type="PROSITE-ProRule" id="PRU00339"/>
    </source>
</evidence>
<feature type="transmembrane region" description="Helical" evidence="3">
    <location>
        <begin position="206"/>
        <end position="236"/>
    </location>
</feature>
<sequence length="633" mass="69931">MITLACECTQALSIMPTADEEVIAGWTTQLEADPSNVQARSARGALYLERKEAVLAEQDAREWVRLQPKEISAWALLGDALVAQRRFDEAVKTFKQGLVHVDSNNEALQEGLNMARVAVLNSLDSFDSDDEGLSSPEIPVTVSQAPRSSTPRLLSPRNVPVDSISPSPSRPESGIPLTLVQLVSELVWFILVDLHHSSPHLSNGCFLITLGVFAWCMQHAVVLAVVVACLSSLVLLPPWRVWLRHTVSRLVERWLTRSSDKLYHVALVPCLLSVVPMVLRVLGLCNLFWFVHQDIVLAVLVFSYLVCVVASAQHPKLVKVGLHLIIFLYWVVYRQHTRDAFRFIPPASFELASWMLGAISPLQVHQATKRAVATLLSRASSRHMNGSDFPYLSLSPRLIRWLEFWTQPSTFTVDDVVAGFQSLHASALHLFAREIHAFRAAHDASQDDYAIMVAYIATTVRALPPSRTVACVVMVLQRCVHLVVFAWLLVGRGDVCFAILPLVALEVDAVRAIVHVLTEPTYEGCDTLDLLCMQSPPLLTIWSNVKAGVYCLEASVAATKVAVAATAAARLGAQFGRLASTVVAARREGVTPHMDNLVDLATTLYESRHLLQPIRNVWTDLSVRWWGPPSATT</sequence>
<keyword evidence="3" id="KW-0472">Membrane</keyword>
<evidence type="ECO:0000313" key="5">
    <source>
        <dbReference type="EMBL" id="VFT94870.1"/>
    </source>
</evidence>
<keyword evidence="1" id="KW-0802">TPR repeat</keyword>
<evidence type="ECO:0000313" key="6">
    <source>
        <dbReference type="Proteomes" id="UP000332933"/>
    </source>
</evidence>
<dbReference type="SMART" id="SM00028">
    <property type="entry name" value="TPR"/>
    <property type="match status" value="2"/>
</dbReference>
<proteinExistence type="predicted"/>
<dbReference type="EMBL" id="CAADRA010006398">
    <property type="protein sequence ID" value="VFT94870.1"/>
    <property type="molecule type" value="Genomic_DNA"/>
</dbReference>
<dbReference type="PROSITE" id="PS50005">
    <property type="entry name" value="TPR"/>
    <property type="match status" value="1"/>
</dbReference>
<feature type="transmembrane region" description="Helical" evidence="3">
    <location>
        <begin position="317"/>
        <end position="333"/>
    </location>
</feature>
<reference evidence="4" key="2">
    <citation type="submission" date="2019-06" db="EMBL/GenBank/DDBJ databases">
        <title>Genomics analysis of Aphanomyces spp. identifies a new class of oomycete effector associated with host adaptation.</title>
        <authorList>
            <person name="Gaulin E."/>
        </authorList>
    </citation>
    <scope>NUCLEOTIDE SEQUENCE</scope>
    <source>
        <strain evidence="4">CBS 578.67</strain>
    </source>
</reference>
<feature type="transmembrane region" description="Helical" evidence="3">
    <location>
        <begin position="262"/>
        <end position="283"/>
    </location>
</feature>
<evidence type="ECO:0000256" key="2">
    <source>
        <dbReference type="SAM" id="MobiDB-lite"/>
    </source>
</evidence>
<name>A0A485LAN4_9STRA</name>
<accession>A0A485LAN4</accession>
<feature type="transmembrane region" description="Helical" evidence="3">
    <location>
        <begin position="295"/>
        <end position="311"/>
    </location>
</feature>
<keyword evidence="6" id="KW-1185">Reference proteome</keyword>
<reference evidence="5 6" key="1">
    <citation type="submission" date="2019-03" db="EMBL/GenBank/DDBJ databases">
        <authorList>
            <person name="Gaulin E."/>
            <person name="Dumas B."/>
        </authorList>
    </citation>
    <scope>NUCLEOTIDE SEQUENCE [LARGE SCALE GENOMIC DNA]</scope>
    <source>
        <strain evidence="5">CBS 568.67</strain>
    </source>
</reference>
<dbReference type="OrthoDB" id="2335338at2759"/>
<feature type="compositionally biased region" description="Polar residues" evidence="2">
    <location>
        <begin position="141"/>
        <end position="152"/>
    </location>
</feature>